<evidence type="ECO:0000313" key="15">
    <source>
        <dbReference type="EMBL" id="TFY52343.1"/>
    </source>
</evidence>
<dbReference type="Proteomes" id="UP000298390">
    <property type="component" value="Unassembled WGS sequence"/>
</dbReference>
<keyword evidence="5" id="KW-0963">Cytoplasm</keyword>
<comment type="catalytic activity">
    <reaction evidence="12">
        <text>tRNA(Asp) + L-aspartate + ATP = L-aspartyl-tRNA(Asp) + AMP + diphosphate</text>
        <dbReference type="Rhea" id="RHEA:19649"/>
        <dbReference type="Rhea" id="RHEA-COMP:9660"/>
        <dbReference type="Rhea" id="RHEA-COMP:9678"/>
        <dbReference type="ChEBI" id="CHEBI:29991"/>
        <dbReference type="ChEBI" id="CHEBI:30616"/>
        <dbReference type="ChEBI" id="CHEBI:33019"/>
        <dbReference type="ChEBI" id="CHEBI:78442"/>
        <dbReference type="ChEBI" id="CHEBI:78516"/>
        <dbReference type="ChEBI" id="CHEBI:456215"/>
        <dbReference type="EC" id="6.1.1.12"/>
    </reaction>
</comment>
<dbReference type="CDD" id="cd00776">
    <property type="entry name" value="AsxRS_core"/>
    <property type="match status" value="1"/>
</dbReference>
<evidence type="ECO:0000256" key="1">
    <source>
        <dbReference type="ARBA" id="ARBA00004496"/>
    </source>
</evidence>
<evidence type="ECO:0000256" key="4">
    <source>
        <dbReference type="ARBA" id="ARBA00018853"/>
    </source>
</evidence>
<dbReference type="InterPro" id="IPR004365">
    <property type="entry name" value="NA-bd_OB_tRNA"/>
</dbReference>
<dbReference type="HAMAP" id="MF_02075">
    <property type="entry name" value="Asp_tRNA_synth_type2"/>
    <property type="match status" value="1"/>
</dbReference>
<evidence type="ECO:0000256" key="10">
    <source>
        <dbReference type="ARBA" id="ARBA00023146"/>
    </source>
</evidence>
<dbReference type="Pfam" id="PF01336">
    <property type="entry name" value="tRNA_anti-codon"/>
    <property type="match status" value="1"/>
</dbReference>
<dbReference type="PANTHER" id="PTHR43450:SF1">
    <property type="entry name" value="ASPARTATE--TRNA LIGASE, CYTOPLASMIC"/>
    <property type="match status" value="1"/>
</dbReference>
<evidence type="ECO:0000256" key="5">
    <source>
        <dbReference type="ARBA" id="ARBA00022490"/>
    </source>
</evidence>
<dbReference type="PRINTS" id="PR01042">
    <property type="entry name" value="TRNASYNTHASP"/>
</dbReference>
<dbReference type="Gene3D" id="2.40.50.140">
    <property type="entry name" value="Nucleic acid-binding proteins"/>
    <property type="match status" value="1"/>
</dbReference>
<evidence type="ECO:0000256" key="12">
    <source>
        <dbReference type="ARBA" id="ARBA00047904"/>
    </source>
</evidence>
<name>A0A4Y9XSH6_9APHY</name>
<dbReference type="PROSITE" id="PS50862">
    <property type="entry name" value="AA_TRNA_LIGASE_II"/>
    <property type="match status" value="1"/>
</dbReference>
<dbReference type="PANTHER" id="PTHR43450">
    <property type="entry name" value="ASPARTYL-TRNA SYNTHETASE"/>
    <property type="match status" value="1"/>
</dbReference>
<evidence type="ECO:0000256" key="9">
    <source>
        <dbReference type="ARBA" id="ARBA00022917"/>
    </source>
</evidence>
<evidence type="ECO:0000256" key="2">
    <source>
        <dbReference type="ARBA" id="ARBA00005312"/>
    </source>
</evidence>
<dbReference type="GO" id="GO:0017101">
    <property type="term" value="C:aminoacyl-tRNA synthetase multienzyme complex"/>
    <property type="evidence" value="ECO:0007669"/>
    <property type="project" value="TreeGrafter"/>
</dbReference>
<organism evidence="15 16">
    <name type="scientific">Rhodofomes roseus</name>
    <dbReference type="NCBI Taxonomy" id="34475"/>
    <lineage>
        <taxon>Eukaryota</taxon>
        <taxon>Fungi</taxon>
        <taxon>Dikarya</taxon>
        <taxon>Basidiomycota</taxon>
        <taxon>Agaricomycotina</taxon>
        <taxon>Agaricomycetes</taxon>
        <taxon>Polyporales</taxon>
        <taxon>Rhodofomes</taxon>
    </lineage>
</organism>
<dbReference type="InterPro" id="IPR045864">
    <property type="entry name" value="aa-tRNA-synth_II/BPL/LPL"/>
</dbReference>
<evidence type="ECO:0000256" key="7">
    <source>
        <dbReference type="ARBA" id="ARBA00022741"/>
    </source>
</evidence>
<dbReference type="GO" id="GO:0006422">
    <property type="term" value="P:aspartyl-tRNA aminoacylation"/>
    <property type="evidence" value="ECO:0007669"/>
    <property type="project" value="InterPro"/>
</dbReference>
<dbReference type="SUPFAM" id="SSF55681">
    <property type="entry name" value="Class II aaRS and biotin synthetases"/>
    <property type="match status" value="1"/>
</dbReference>
<comment type="caution">
    <text evidence="15">The sequence shown here is derived from an EMBL/GenBank/DDBJ whole genome shotgun (WGS) entry which is preliminary data.</text>
</comment>
<dbReference type="GO" id="GO:0003723">
    <property type="term" value="F:RNA binding"/>
    <property type="evidence" value="ECO:0007669"/>
    <property type="project" value="TreeGrafter"/>
</dbReference>
<evidence type="ECO:0000259" key="14">
    <source>
        <dbReference type="PROSITE" id="PS50862"/>
    </source>
</evidence>
<keyword evidence="10" id="KW-0030">Aminoacyl-tRNA synthetase</keyword>
<keyword evidence="7" id="KW-0547">Nucleotide-binding</keyword>
<reference evidence="15 16" key="1">
    <citation type="submission" date="2019-01" db="EMBL/GenBank/DDBJ databases">
        <title>Genome sequencing of the rare red list fungi Fomitopsis rosea.</title>
        <authorList>
            <person name="Buettner E."/>
            <person name="Kellner H."/>
        </authorList>
    </citation>
    <scope>NUCLEOTIDE SEQUENCE [LARGE SCALE GENOMIC DNA]</scope>
    <source>
        <strain evidence="15 16">DSM 105464</strain>
    </source>
</reference>
<dbReference type="GO" id="GO:0004815">
    <property type="term" value="F:aspartate-tRNA ligase activity"/>
    <property type="evidence" value="ECO:0007669"/>
    <property type="project" value="UniProtKB-EC"/>
</dbReference>
<dbReference type="NCBIfam" id="NF003483">
    <property type="entry name" value="PRK05159.1"/>
    <property type="match status" value="1"/>
</dbReference>
<feature type="region of interest" description="Disordered" evidence="13">
    <location>
        <begin position="1"/>
        <end position="49"/>
    </location>
</feature>
<dbReference type="AlphaFoldDB" id="A0A4Y9XSH6"/>
<dbReference type="SUPFAM" id="SSF50249">
    <property type="entry name" value="Nucleic acid-binding proteins"/>
    <property type="match status" value="1"/>
</dbReference>
<evidence type="ECO:0000256" key="6">
    <source>
        <dbReference type="ARBA" id="ARBA00022598"/>
    </source>
</evidence>
<dbReference type="Pfam" id="PF00152">
    <property type="entry name" value="tRNA-synt_2"/>
    <property type="match status" value="1"/>
</dbReference>
<sequence>MADTQLVQNPPAEQPTEEGGDAKGPSKSELKKRAKEAEKAKKAAEKAARQAELEAQKAAAEVDFATEYYGKLPLNKSQTRPRRPRVQIASLTPDMDGTQVFLRARVQTSRAQGSKMVFFNLRQRIDSIQALLTVSPEKVSKQMAKWAAGLAMESIVLVEGTVKKTPEPIKSATVGDVEIHISQIHLESGLETILPFSVEDATRPDTEIETTEDVQFKRVLLDTRLNNRIVDLRTTTNQAVFKLQHAIGGLFREYLEGKSFTEIHSPKLQGAATESGASVFKVSYFKGNAFLAQSPQLAKQMAIAADFERVYEIGPVFRAEDSNTHRHMTEFIGLDLEMAIDEHYHEVLELLDGLFLHMFRSLKQTFAKEIETVRRQFPADEFKWREGPEGTLKLSFAEAVDLLVEDGVPREDLDDINTENEKRLGRLVRAKYDTDYFIVDKFPMALRPFYTMPDPSDPTLSNSYDFFMRGEEILSGAQRVHDPALLAEQMRAKGVDPATMGSYLDAFKLGCPPHGGGGIGLERVLMLFLKLNNIRRASLFPRDPKRLEP</sequence>
<dbReference type="Gene3D" id="3.30.930.10">
    <property type="entry name" value="Bira Bifunctional Protein, Domain 2"/>
    <property type="match status" value="1"/>
</dbReference>
<keyword evidence="6" id="KW-0436">Ligase</keyword>
<dbReference type="EMBL" id="SEKV01000994">
    <property type="protein sequence ID" value="TFY52343.1"/>
    <property type="molecule type" value="Genomic_DNA"/>
</dbReference>
<dbReference type="GO" id="GO:0005524">
    <property type="term" value="F:ATP binding"/>
    <property type="evidence" value="ECO:0007669"/>
    <property type="project" value="UniProtKB-KW"/>
</dbReference>
<feature type="compositionally biased region" description="Basic and acidic residues" evidence="13">
    <location>
        <begin position="20"/>
        <end position="49"/>
    </location>
</feature>
<evidence type="ECO:0000256" key="13">
    <source>
        <dbReference type="SAM" id="MobiDB-lite"/>
    </source>
</evidence>
<dbReference type="CDD" id="cd04320">
    <property type="entry name" value="AspRS_cyto_N"/>
    <property type="match status" value="1"/>
</dbReference>
<evidence type="ECO:0000256" key="8">
    <source>
        <dbReference type="ARBA" id="ARBA00022840"/>
    </source>
</evidence>
<dbReference type="InterPro" id="IPR002312">
    <property type="entry name" value="Asp/Asn-tRNA-synth_IIb"/>
</dbReference>
<dbReference type="InterPro" id="IPR012340">
    <property type="entry name" value="NA-bd_OB-fold"/>
</dbReference>
<keyword evidence="8" id="KW-0067">ATP-binding</keyword>
<protein>
    <recommendedName>
        <fullName evidence="4">Aspartate--tRNA ligase, cytoplasmic</fullName>
        <ecNumber evidence="3">6.1.1.12</ecNumber>
    </recommendedName>
    <alternativeName>
        <fullName evidence="11">Aspartyl-tRNA synthetase</fullName>
    </alternativeName>
</protein>
<dbReference type="FunFam" id="2.40.50.140:FF:000132">
    <property type="entry name" value="Aspartyl-tRNA synthetase, cytoplasmic"/>
    <property type="match status" value="1"/>
</dbReference>
<proteinExistence type="inferred from homology"/>
<comment type="subcellular location">
    <subcellularLocation>
        <location evidence="1">Cytoplasm</location>
    </subcellularLocation>
</comment>
<dbReference type="InterPro" id="IPR006195">
    <property type="entry name" value="aa-tRNA-synth_II"/>
</dbReference>
<gene>
    <name evidence="15" type="ORF">EVJ58_g10071</name>
</gene>
<dbReference type="FunFam" id="3.30.930.10:FF:000013">
    <property type="entry name" value="Aspartate--tRNA ligase, cytoplasmic"/>
    <property type="match status" value="1"/>
</dbReference>
<dbReference type="NCBIfam" id="TIGR00458">
    <property type="entry name" value="aspS_nondisc"/>
    <property type="match status" value="1"/>
</dbReference>
<evidence type="ECO:0000256" key="3">
    <source>
        <dbReference type="ARBA" id="ARBA00012841"/>
    </source>
</evidence>
<dbReference type="InterPro" id="IPR004364">
    <property type="entry name" value="Aa-tRNA-synt_II"/>
</dbReference>
<evidence type="ECO:0000256" key="11">
    <source>
        <dbReference type="ARBA" id="ARBA00033155"/>
    </source>
</evidence>
<dbReference type="STRING" id="34475.A0A4Y9XSH6"/>
<dbReference type="EC" id="6.1.1.12" evidence="3"/>
<dbReference type="InterPro" id="IPR004523">
    <property type="entry name" value="Asp-tRNA_synthase_2"/>
</dbReference>
<accession>A0A4Y9XSH6</accession>
<dbReference type="GO" id="GO:0005829">
    <property type="term" value="C:cytosol"/>
    <property type="evidence" value="ECO:0007669"/>
    <property type="project" value="TreeGrafter"/>
</dbReference>
<keyword evidence="9" id="KW-0648">Protein biosynthesis</keyword>
<evidence type="ECO:0000313" key="16">
    <source>
        <dbReference type="Proteomes" id="UP000298390"/>
    </source>
</evidence>
<comment type="similarity">
    <text evidence="2">Belongs to the class-II aminoacyl-tRNA synthetase family. Type 2 subfamily.</text>
</comment>
<feature type="domain" description="Aminoacyl-transfer RNA synthetases class-II family profile" evidence="14">
    <location>
        <begin position="242"/>
        <end position="541"/>
    </location>
</feature>